<keyword evidence="3" id="KW-1185">Reference proteome</keyword>
<dbReference type="Pfam" id="PF06283">
    <property type="entry name" value="ThuA"/>
    <property type="match status" value="1"/>
</dbReference>
<dbReference type="AlphaFoldDB" id="A0A179GAJ7"/>
<accession>A0A179GAJ7</accession>
<evidence type="ECO:0000259" key="1">
    <source>
        <dbReference type="Pfam" id="PF06283"/>
    </source>
</evidence>
<gene>
    <name evidence="2" type="ORF">VFPPC_01739</name>
</gene>
<dbReference type="InterPro" id="IPR029062">
    <property type="entry name" value="Class_I_gatase-like"/>
</dbReference>
<dbReference type="EMBL" id="LSBJ02000001">
    <property type="protein sequence ID" value="OAQ74179.1"/>
    <property type="molecule type" value="Genomic_DNA"/>
</dbReference>
<dbReference type="Proteomes" id="UP000078397">
    <property type="component" value="Unassembled WGS sequence"/>
</dbReference>
<reference evidence="2 3" key="1">
    <citation type="journal article" date="2016" name="PLoS Pathog.">
        <title>Biosynthesis of antibiotic leucinostatins in bio-control fungus Purpureocillium lilacinum and their inhibition on phytophthora revealed by genome mining.</title>
        <authorList>
            <person name="Wang G."/>
            <person name="Liu Z."/>
            <person name="Lin R."/>
            <person name="Li E."/>
            <person name="Mao Z."/>
            <person name="Ling J."/>
            <person name="Yang Y."/>
            <person name="Yin W.B."/>
            <person name="Xie B."/>
        </authorList>
    </citation>
    <scope>NUCLEOTIDE SEQUENCE [LARGE SCALE GENOMIC DNA]</scope>
    <source>
        <strain evidence="2">170</strain>
    </source>
</reference>
<dbReference type="KEGG" id="pchm:VFPPC_01739"/>
<evidence type="ECO:0000313" key="3">
    <source>
        <dbReference type="Proteomes" id="UP000078397"/>
    </source>
</evidence>
<protein>
    <submittedName>
        <fullName evidence="2">Carboxylesterase-like protein</fullName>
    </submittedName>
</protein>
<dbReference type="PANTHER" id="PTHR40469">
    <property type="entry name" value="SECRETED GLYCOSYL HYDROLASE"/>
    <property type="match status" value="1"/>
</dbReference>
<organism evidence="2 3">
    <name type="scientific">Pochonia chlamydosporia 170</name>
    <dbReference type="NCBI Taxonomy" id="1380566"/>
    <lineage>
        <taxon>Eukaryota</taxon>
        <taxon>Fungi</taxon>
        <taxon>Dikarya</taxon>
        <taxon>Ascomycota</taxon>
        <taxon>Pezizomycotina</taxon>
        <taxon>Sordariomycetes</taxon>
        <taxon>Hypocreomycetidae</taxon>
        <taxon>Hypocreales</taxon>
        <taxon>Clavicipitaceae</taxon>
        <taxon>Pochonia</taxon>
    </lineage>
</organism>
<feature type="domain" description="ThuA-like" evidence="1">
    <location>
        <begin position="7"/>
        <end position="249"/>
    </location>
</feature>
<evidence type="ECO:0000313" key="2">
    <source>
        <dbReference type="EMBL" id="OAQ74179.1"/>
    </source>
</evidence>
<proteinExistence type="predicted"/>
<sequence>MSEPFHVLVFSKTAGYRHESIPAAVSSWKRLAQASRHPNSTSPAFTVEASEDASIFNPEKLSTFRVIVLQHVSGDFHDSTQLDALKGFVRAGGGVVGMHTATTGMPSCGADCVDKEGWYEKLIGGSFDGHPKPQDGIIKAESLSHPILTRGMHGQGDGLNTFQQSTMTRHWFDEWYNFKKPPQQNPNLEVLLTVDEKTYEGGTLGDSHPIIWCQEFEGGRVFQTALGHFDAAYEDDVFMGQALSGLLWAARLI</sequence>
<dbReference type="SUPFAM" id="SSF52317">
    <property type="entry name" value="Class I glutamine amidotransferase-like"/>
    <property type="match status" value="1"/>
</dbReference>
<dbReference type="GeneID" id="28845508"/>
<dbReference type="RefSeq" id="XP_018150262.1">
    <property type="nucleotide sequence ID" value="XM_018281514.1"/>
</dbReference>
<comment type="caution">
    <text evidence="2">The sequence shown here is derived from an EMBL/GenBank/DDBJ whole genome shotgun (WGS) entry which is preliminary data.</text>
</comment>
<name>A0A179GAJ7_METCM</name>
<dbReference type="OrthoDB" id="3482285at2759"/>
<dbReference type="PANTHER" id="PTHR40469:SF2">
    <property type="entry name" value="GALACTOSE-BINDING DOMAIN-LIKE SUPERFAMILY PROTEIN"/>
    <property type="match status" value="1"/>
</dbReference>
<dbReference type="Gene3D" id="3.40.50.880">
    <property type="match status" value="1"/>
</dbReference>
<dbReference type="InterPro" id="IPR029010">
    <property type="entry name" value="ThuA-like"/>
</dbReference>